<dbReference type="EMBL" id="CP009706">
    <property type="protein sequence ID" value="AIU71595.1"/>
    <property type="molecule type" value="Genomic_DNA"/>
</dbReference>
<dbReference type="HOGENOM" id="CLU_2752189_0_0_6"/>
<name>A0A097QYR6_HAFAL</name>
<evidence type="ECO:0000313" key="2">
    <source>
        <dbReference type="EMBL" id="AIU71595.1"/>
    </source>
</evidence>
<keyword evidence="3" id="KW-1185">Reference proteome</keyword>
<evidence type="ECO:0000256" key="1">
    <source>
        <dbReference type="SAM" id="MobiDB-lite"/>
    </source>
</evidence>
<feature type="compositionally biased region" description="Basic and acidic residues" evidence="1">
    <location>
        <begin position="1"/>
        <end position="15"/>
    </location>
</feature>
<sequence>MVDLEWKSDGNKIDVRPPPSLSLHKGEEHTAFHVIATLHLPKQKLMAIYLATPFSPLPCEGEGRGGGRSL</sequence>
<organism evidence="2 3">
    <name type="scientific">Hafnia alvei FB1</name>
    <dbReference type="NCBI Taxonomy" id="1453496"/>
    <lineage>
        <taxon>Bacteria</taxon>
        <taxon>Pseudomonadati</taxon>
        <taxon>Pseudomonadota</taxon>
        <taxon>Gammaproteobacteria</taxon>
        <taxon>Enterobacterales</taxon>
        <taxon>Hafniaceae</taxon>
        <taxon>Hafnia</taxon>
    </lineage>
</organism>
<feature type="region of interest" description="Disordered" evidence="1">
    <location>
        <begin position="1"/>
        <end position="22"/>
    </location>
</feature>
<protein>
    <submittedName>
        <fullName evidence="2">Uncharacterized protein</fullName>
    </submittedName>
</protein>
<gene>
    <name evidence="2" type="ORF">AT03_03740</name>
</gene>
<dbReference type="KEGG" id="hav:AT03_03740"/>
<proteinExistence type="predicted"/>
<evidence type="ECO:0000313" key="3">
    <source>
        <dbReference type="Proteomes" id="UP000029986"/>
    </source>
</evidence>
<dbReference type="Proteomes" id="UP000029986">
    <property type="component" value="Chromosome"/>
</dbReference>
<dbReference type="AlphaFoldDB" id="A0A097QYR6"/>
<accession>A0A097QYR6</accession>
<reference evidence="2 3" key="1">
    <citation type="journal article" date="2014" name="Gut Pathog.">
        <title>Gene clusters of Hafnia alvei strain FB1 important in survival and pathogenesis: a draft genome perspective.</title>
        <authorList>
            <person name="Tan J.Y."/>
            <person name="Yin W.F."/>
            <person name="Chan K.G."/>
        </authorList>
    </citation>
    <scope>NUCLEOTIDE SEQUENCE [LARGE SCALE GENOMIC DNA]</scope>
    <source>
        <strain evidence="2 3">FB1</strain>
    </source>
</reference>